<dbReference type="PANTHER" id="PTHR43031">
    <property type="entry name" value="FAD-DEPENDENT OXIDOREDUCTASE"/>
    <property type="match status" value="1"/>
</dbReference>
<dbReference type="SUPFAM" id="SSF52821">
    <property type="entry name" value="Rhodanese/Cell cycle control phosphatase"/>
    <property type="match status" value="1"/>
</dbReference>
<dbReference type="Proteomes" id="UP001302274">
    <property type="component" value="Unassembled WGS sequence"/>
</dbReference>
<dbReference type="CDD" id="cd00158">
    <property type="entry name" value="RHOD"/>
    <property type="match status" value="1"/>
</dbReference>
<dbReference type="Gene3D" id="3.40.250.10">
    <property type="entry name" value="Rhodanese-like domain"/>
    <property type="match status" value="1"/>
</dbReference>
<dbReference type="InterPro" id="IPR050229">
    <property type="entry name" value="GlpE_sulfurtransferase"/>
</dbReference>
<dbReference type="EMBL" id="JAYGJQ010000001">
    <property type="protein sequence ID" value="MEA9355351.1"/>
    <property type="molecule type" value="Genomic_DNA"/>
</dbReference>
<feature type="domain" description="Rhodanese" evidence="2">
    <location>
        <begin position="30"/>
        <end position="121"/>
    </location>
</feature>
<dbReference type="PROSITE" id="PS50206">
    <property type="entry name" value="RHODANESE_3"/>
    <property type="match status" value="1"/>
</dbReference>
<evidence type="ECO:0000313" key="3">
    <source>
        <dbReference type="EMBL" id="MEA9355351.1"/>
    </source>
</evidence>
<proteinExistence type="predicted"/>
<dbReference type="SMART" id="SM00450">
    <property type="entry name" value="RHOD"/>
    <property type="match status" value="1"/>
</dbReference>
<reference evidence="3 4" key="1">
    <citation type="submission" date="2023-11" db="EMBL/GenBank/DDBJ databases">
        <title>A Novel Polar Bacteriovorax (B. antarcticus) Isolated from the Biocrust in Antarctica.</title>
        <authorList>
            <person name="Mun W."/>
            <person name="Choi S.Y."/>
            <person name="Mitchell R.J."/>
        </authorList>
    </citation>
    <scope>NUCLEOTIDE SEQUENCE [LARGE SCALE GENOMIC DNA]</scope>
    <source>
        <strain evidence="3 4">PP10</strain>
    </source>
</reference>
<evidence type="ECO:0000256" key="1">
    <source>
        <dbReference type="SAM" id="SignalP"/>
    </source>
</evidence>
<dbReference type="PANTHER" id="PTHR43031:SF1">
    <property type="entry name" value="PYRIDINE NUCLEOTIDE-DISULPHIDE OXIDOREDUCTASE"/>
    <property type="match status" value="1"/>
</dbReference>
<keyword evidence="1" id="KW-0732">Signal</keyword>
<dbReference type="RefSeq" id="WP_323574854.1">
    <property type="nucleotide sequence ID" value="NZ_JAYGJQ010000001.1"/>
</dbReference>
<sequence>MKKTLLLILSIVSITTLSATEPAAAYKMLTEGKAVIVDVREEDEIKLGMIEKALWFPLSKVNNDKNWKEQFQKLTQGKQIFLYCRSGNRSEKVKNILKANSIESENIGGFESLKKQLPTQRGVK</sequence>
<dbReference type="InterPro" id="IPR036873">
    <property type="entry name" value="Rhodanese-like_dom_sf"/>
</dbReference>
<dbReference type="InterPro" id="IPR001763">
    <property type="entry name" value="Rhodanese-like_dom"/>
</dbReference>
<evidence type="ECO:0000259" key="2">
    <source>
        <dbReference type="PROSITE" id="PS50206"/>
    </source>
</evidence>
<comment type="caution">
    <text evidence="3">The sequence shown here is derived from an EMBL/GenBank/DDBJ whole genome shotgun (WGS) entry which is preliminary data.</text>
</comment>
<feature type="signal peptide" evidence="1">
    <location>
        <begin position="1"/>
        <end position="19"/>
    </location>
</feature>
<gene>
    <name evidence="3" type="ORF">SHI21_04025</name>
</gene>
<name>A0ABU5VQS4_9BACT</name>
<organism evidence="3 4">
    <name type="scientific">Bacteriovorax antarcticus</name>
    <dbReference type="NCBI Taxonomy" id="3088717"/>
    <lineage>
        <taxon>Bacteria</taxon>
        <taxon>Pseudomonadati</taxon>
        <taxon>Bdellovibrionota</taxon>
        <taxon>Bacteriovoracia</taxon>
        <taxon>Bacteriovoracales</taxon>
        <taxon>Bacteriovoracaceae</taxon>
        <taxon>Bacteriovorax</taxon>
    </lineage>
</organism>
<evidence type="ECO:0000313" key="4">
    <source>
        <dbReference type="Proteomes" id="UP001302274"/>
    </source>
</evidence>
<keyword evidence="4" id="KW-1185">Reference proteome</keyword>
<feature type="chain" id="PRO_5045139159" evidence="1">
    <location>
        <begin position="20"/>
        <end position="124"/>
    </location>
</feature>
<protein>
    <submittedName>
        <fullName evidence="3">Rhodanese-like domain-containing protein</fullName>
    </submittedName>
</protein>
<accession>A0ABU5VQS4</accession>
<dbReference type="Pfam" id="PF00581">
    <property type="entry name" value="Rhodanese"/>
    <property type="match status" value="1"/>
</dbReference>